<dbReference type="Pfam" id="PF00874">
    <property type="entry name" value="PRD"/>
    <property type="match status" value="1"/>
</dbReference>
<feature type="domain" description="PTS EIIB type-2" evidence="7">
    <location>
        <begin position="381"/>
        <end position="469"/>
    </location>
</feature>
<accession>A0ABU3FDH1</accession>
<organism evidence="9 10">
    <name type="scientific">Enterococcus xiangfangensis</name>
    <dbReference type="NCBI Taxonomy" id="1296537"/>
    <lineage>
        <taxon>Bacteria</taxon>
        <taxon>Bacillati</taxon>
        <taxon>Bacillota</taxon>
        <taxon>Bacilli</taxon>
        <taxon>Lactobacillales</taxon>
        <taxon>Enterococcaceae</taxon>
        <taxon>Enterococcus</taxon>
    </lineage>
</organism>
<dbReference type="InterPro" id="IPR050661">
    <property type="entry name" value="BglG_antiterminators"/>
</dbReference>
<evidence type="ECO:0000259" key="6">
    <source>
        <dbReference type="PROSITE" id="PS51094"/>
    </source>
</evidence>
<dbReference type="PANTHER" id="PTHR30185">
    <property type="entry name" value="CRYPTIC BETA-GLUCOSIDE BGL OPERON ANTITERMINATOR"/>
    <property type="match status" value="1"/>
</dbReference>
<dbReference type="Pfam" id="PF05043">
    <property type="entry name" value="Mga"/>
    <property type="match status" value="1"/>
</dbReference>
<evidence type="ECO:0000313" key="10">
    <source>
        <dbReference type="Proteomes" id="UP001181046"/>
    </source>
</evidence>
<reference evidence="9" key="1">
    <citation type="submission" date="2023-03" db="EMBL/GenBank/DDBJ databases">
        <authorList>
            <person name="Shen W."/>
            <person name="Cai J."/>
        </authorList>
    </citation>
    <scope>NUCLEOTIDE SEQUENCE</scope>
    <source>
        <strain evidence="9">P66-3</strain>
    </source>
</reference>
<dbReference type="Proteomes" id="UP001181046">
    <property type="component" value="Unassembled WGS sequence"/>
</dbReference>
<evidence type="ECO:0000256" key="3">
    <source>
        <dbReference type="ARBA" id="ARBA00023015"/>
    </source>
</evidence>
<dbReference type="InterPro" id="IPR036390">
    <property type="entry name" value="WH_DNA-bd_sf"/>
</dbReference>
<evidence type="ECO:0000313" key="9">
    <source>
        <dbReference type="EMBL" id="MDT2760540.1"/>
    </source>
</evidence>
<keyword evidence="5" id="KW-0804">Transcription</keyword>
<dbReference type="PROSITE" id="PS51099">
    <property type="entry name" value="PTS_EIIB_TYPE_2"/>
    <property type="match status" value="1"/>
</dbReference>
<feature type="domain" description="PRD" evidence="8">
    <location>
        <begin position="268"/>
        <end position="378"/>
    </location>
</feature>
<keyword evidence="4" id="KW-0010">Activator</keyword>
<evidence type="ECO:0000256" key="5">
    <source>
        <dbReference type="ARBA" id="ARBA00023163"/>
    </source>
</evidence>
<keyword evidence="2" id="KW-0677">Repeat</keyword>
<dbReference type="PROSITE" id="PS51094">
    <property type="entry name" value="PTS_EIIA_TYPE_2"/>
    <property type="match status" value="1"/>
</dbReference>
<dbReference type="InterPro" id="IPR007737">
    <property type="entry name" value="Mga_HTH"/>
</dbReference>
<dbReference type="Gene3D" id="3.40.50.2300">
    <property type="match status" value="1"/>
</dbReference>
<comment type="caution">
    <text evidence="9">The sequence shown here is derived from an EMBL/GenBank/DDBJ whole genome shotgun (WGS) entry which is preliminary data.</text>
</comment>
<dbReference type="CDD" id="cd05568">
    <property type="entry name" value="PTS_IIB_bgl_like"/>
    <property type="match status" value="1"/>
</dbReference>
<dbReference type="RefSeq" id="WP_137618839.1">
    <property type="nucleotide sequence ID" value="NZ_BJDX01000005.1"/>
</dbReference>
<dbReference type="InterPro" id="IPR036388">
    <property type="entry name" value="WH-like_DNA-bd_sf"/>
</dbReference>
<dbReference type="EMBL" id="JARQAJ010000009">
    <property type="protein sequence ID" value="MDT2760540.1"/>
    <property type="molecule type" value="Genomic_DNA"/>
</dbReference>
<dbReference type="InterPro" id="IPR036634">
    <property type="entry name" value="PRD_sf"/>
</dbReference>
<dbReference type="PROSITE" id="PS51372">
    <property type="entry name" value="PRD_2"/>
    <property type="match status" value="1"/>
</dbReference>
<dbReference type="SUPFAM" id="SSF63520">
    <property type="entry name" value="PTS-regulatory domain, PRD"/>
    <property type="match status" value="1"/>
</dbReference>
<evidence type="ECO:0000256" key="1">
    <source>
        <dbReference type="ARBA" id="ARBA00022679"/>
    </source>
</evidence>
<dbReference type="InterPro" id="IPR013011">
    <property type="entry name" value="PTS_EIIB_2"/>
</dbReference>
<evidence type="ECO:0000256" key="4">
    <source>
        <dbReference type="ARBA" id="ARBA00023159"/>
    </source>
</evidence>
<evidence type="ECO:0000259" key="7">
    <source>
        <dbReference type="PROSITE" id="PS51099"/>
    </source>
</evidence>
<keyword evidence="3" id="KW-0805">Transcription regulation</keyword>
<sequence>MALINRWYQLLQHFITQDYLSLGELQKITGTSAQTTKKTIQLLNDQMERTAIVEENNTIYSLKIIDSQQFSEIMNGSLKQQTDFNSSTKRMAVLIDCFMNQTDYIVIDDLSEILGVSRSTVNKDLNHLKKIMKNYQVSLIGTPNKGLLMEGAEAQLRLLYLHHAYDYLKQSSLSEELLQQIDSIALDKKLDFRTLGLMKKTIILTIQRIRSGNALTQKVPHYINYFEGDSLLEDLFVSLATEYSLTISQFDFDFLCFPLNIFNNNLVLETKADNAEVKKLFQFMMDQIDAAVIINLDQAELFINLRTHFMFLINRLIFQVETYDIFHEEFKQKHAFAHELAELGINALAQFLQKPKQISEISYLAIYFELALKSDNQTKMKEIAVVCNTGKGTALMIKRQLETVLGPNIRISHYSEEEYETKDLDRYFAVFTTVPLKHTKATTVVIKLTDLFNENWLLSEWKRIVATKAAIFDHIQMDFIQLEKQRSYEENLTMMLDKLMVKQKVDETFRSYILEKAKEESAVIGNGIAFPHGINHQIEEILVMIGTYAEGSSLEDIELVFLVAIPENLTLAMEKELLSFYDTIFVISANDTLRKEVKRINNKEDYCQLMVEGDGVK</sequence>
<keyword evidence="1" id="KW-0808">Transferase</keyword>
<dbReference type="InterPro" id="IPR011608">
    <property type="entry name" value="PRD"/>
</dbReference>
<dbReference type="Gene3D" id="1.10.1790.10">
    <property type="entry name" value="PRD domain"/>
    <property type="match status" value="1"/>
</dbReference>
<gene>
    <name evidence="9" type="ORF">P7H27_12280</name>
</gene>
<name>A0ABU3FDH1_9ENTE</name>
<dbReference type="Gene3D" id="3.40.930.10">
    <property type="entry name" value="Mannitol-specific EII, Chain A"/>
    <property type="match status" value="1"/>
</dbReference>
<dbReference type="InterPro" id="IPR002178">
    <property type="entry name" value="PTS_EIIA_type-2_dom"/>
</dbReference>
<keyword evidence="10" id="KW-1185">Reference proteome</keyword>
<evidence type="ECO:0000259" key="8">
    <source>
        <dbReference type="PROSITE" id="PS51372"/>
    </source>
</evidence>
<protein>
    <submittedName>
        <fullName evidence="9">HTH domain-containing protein</fullName>
    </submittedName>
</protein>
<dbReference type="InterPro" id="IPR016152">
    <property type="entry name" value="PTrfase/Anion_transptr"/>
</dbReference>
<dbReference type="SUPFAM" id="SSF55804">
    <property type="entry name" value="Phoshotransferase/anion transport protein"/>
    <property type="match status" value="1"/>
</dbReference>
<dbReference type="PANTHER" id="PTHR30185:SF18">
    <property type="entry name" value="TRANSCRIPTIONAL REGULATOR MTLR"/>
    <property type="match status" value="1"/>
</dbReference>
<proteinExistence type="predicted"/>
<feature type="domain" description="PTS EIIA type-2" evidence="6">
    <location>
        <begin position="468"/>
        <end position="613"/>
    </location>
</feature>
<dbReference type="Pfam" id="PF00359">
    <property type="entry name" value="PTS_EIIA_2"/>
    <property type="match status" value="1"/>
</dbReference>
<dbReference type="SUPFAM" id="SSF52794">
    <property type="entry name" value="PTS system IIB component-like"/>
    <property type="match status" value="1"/>
</dbReference>
<evidence type="ECO:0000256" key="2">
    <source>
        <dbReference type="ARBA" id="ARBA00022737"/>
    </source>
</evidence>
<dbReference type="InterPro" id="IPR036095">
    <property type="entry name" value="PTS_EIIB-like_sf"/>
</dbReference>
<dbReference type="Gene3D" id="1.10.10.10">
    <property type="entry name" value="Winged helix-like DNA-binding domain superfamily/Winged helix DNA-binding domain"/>
    <property type="match status" value="1"/>
</dbReference>
<dbReference type="SUPFAM" id="SSF46785">
    <property type="entry name" value="Winged helix' DNA-binding domain"/>
    <property type="match status" value="1"/>
</dbReference>